<dbReference type="SUPFAM" id="SSF51569">
    <property type="entry name" value="Aldolase"/>
    <property type="match status" value="1"/>
</dbReference>
<dbReference type="GO" id="GO:0008840">
    <property type="term" value="F:4-hydroxy-tetrahydrodipicolinate synthase activity"/>
    <property type="evidence" value="ECO:0007669"/>
    <property type="project" value="TreeGrafter"/>
</dbReference>
<dbReference type="AlphaFoldDB" id="D7UVM3"/>
<comment type="caution">
    <text evidence="7">The sequence shown here is derived from an EMBL/GenBank/DDBJ whole genome shotgun (WGS) entry which is preliminary data.</text>
</comment>
<dbReference type="PIRSF" id="PIRSF001365">
    <property type="entry name" value="DHDPS"/>
    <property type="match status" value="1"/>
</dbReference>
<comment type="similarity">
    <text evidence="1 4">Belongs to the DapA family.</text>
</comment>
<dbReference type="EMBL" id="ACCR02000003">
    <property type="protein sequence ID" value="EFI84704.1"/>
    <property type="molecule type" value="Genomic_DNA"/>
</dbReference>
<dbReference type="Pfam" id="PF00701">
    <property type="entry name" value="DHDPS"/>
    <property type="match status" value="1"/>
</dbReference>
<evidence type="ECO:0000256" key="3">
    <source>
        <dbReference type="ARBA" id="ARBA00023270"/>
    </source>
</evidence>
<dbReference type="InterPro" id="IPR002220">
    <property type="entry name" value="DapA-like"/>
</dbReference>
<feature type="active site" description="Schiff-base intermediate with substrate" evidence="5">
    <location>
        <position position="170"/>
    </location>
</feature>
<evidence type="ECO:0000313" key="8">
    <source>
        <dbReference type="Proteomes" id="UP000010119"/>
    </source>
</evidence>
<proteinExistence type="inferred from homology"/>
<evidence type="ECO:0000256" key="6">
    <source>
        <dbReference type="PIRSR" id="PIRSR001365-2"/>
    </source>
</evidence>
<keyword evidence="8" id="KW-1185">Reference proteome</keyword>
<dbReference type="CDD" id="cd00408">
    <property type="entry name" value="DHDPS-like"/>
    <property type="match status" value="1"/>
</dbReference>
<evidence type="ECO:0000256" key="5">
    <source>
        <dbReference type="PIRSR" id="PIRSR001365-1"/>
    </source>
</evidence>
<dbReference type="InterPro" id="IPR013785">
    <property type="entry name" value="Aldolase_TIM"/>
</dbReference>
<gene>
    <name evidence="7" type="ORF">HMPREF0556_11257</name>
</gene>
<feature type="active site" description="Proton donor/acceptor" evidence="5">
    <location>
        <position position="141"/>
    </location>
</feature>
<dbReference type="SMART" id="SM01130">
    <property type="entry name" value="DHDPS"/>
    <property type="match status" value="1"/>
</dbReference>
<dbReference type="PRINTS" id="PR00146">
    <property type="entry name" value="DHPICSNTHASE"/>
</dbReference>
<keyword evidence="2 4" id="KW-0456">Lyase</keyword>
<dbReference type="PROSITE" id="PS00666">
    <property type="entry name" value="DHDPS_2"/>
    <property type="match status" value="1"/>
</dbReference>
<evidence type="ECO:0000256" key="2">
    <source>
        <dbReference type="ARBA" id="ARBA00023239"/>
    </source>
</evidence>
<organism evidence="7 8">
    <name type="scientific">Listeria grayi DSM 20601</name>
    <dbReference type="NCBI Taxonomy" id="525367"/>
    <lineage>
        <taxon>Bacteria</taxon>
        <taxon>Bacillati</taxon>
        <taxon>Bacillota</taxon>
        <taxon>Bacilli</taxon>
        <taxon>Bacillales</taxon>
        <taxon>Listeriaceae</taxon>
        <taxon>Listeria</taxon>
    </lineage>
</organism>
<keyword evidence="3" id="KW-0704">Schiff base</keyword>
<dbReference type="GO" id="GO:0044281">
    <property type="term" value="P:small molecule metabolic process"/>
    <property type="evidence" value="ECO:0007669"/>
    <property type="project" value="UniProtKB-ARBA"/>
</dbReference>
<dbReference type="Proteomes" id="UP000010119">
    <property type="component" value="Unassembled WGS sequence"/>
</dbReference>
<accession>D7UVM3</accession>
<sequence length="277" mass="30554">MKRRFFMITTDFHVAVPTAFTADEELDIEKTIHHIRFLQNQGVQSVLVCGSTGEQHSLLLAEKLQILHALEQSGLLAEMEVLFGVASIRQKEAVLLAEAVAATKVSGILLGFPAYILPSQQQAKDYADAIISVCPLPVILYNNPKRTGFHLESTTLLDMVQRHTTIIGLKEAGDKKRVTEIRSQLPPDAFAFYAGGEADLAGKIAAGFDRLSSISANVLPQEIFSWFTALLQHKEYQNKELFTVVDTILKAESPLPKLKQLLKENGSDVGNCRSPLK</sequence>
<dbReference type="PANTHER" id="PTHR12128">
    <property type="entry name" value="DIHYDRODIPICOLINATE SYNTHASE"/>
    <property type="match status" value="1"/>
</dbReference>
<dbReference type="STRING" id="525367.HMPREF0556_11257"/>
<dbReference type="Gene3D" id="3.20.20.70">
    <property type="entry name" value="Aldolase class I"/>
    <property type="match status" value="1"/>
</dbReference>
<dbReference type="InterPro" id="IPR020625">
    <property type="entry name" value="Schiff_base-form_aldolases_AS"/>
</dbReference>
<protein>
    <submittedName>
        <fullName evidence="7">Dihydrodipicolinate synthetase family</fullName>
    </submittedName>
</protein>
<feature type="binding site" evidence="6">
    <location>
        <position position="52"/>
    </location>
    <ligand>
        <name>pyruvate</name>
        <dbReference type="ChEBI" id="CHEBI:15361"/>
    </ligand>
</feature>
<evidence type="ECO:0000256" key="1">
    <source>
        <dbReference type="ARBA" id="ARBA00007592"/>
    </source>
</evidence>
<evidence type="ECO:0000313" key="7">
    <source>
        <dbReference type="EMBL" id="EFI84704.1"/>
    </source>
</evidence>
<dbReference type="eggNOG" id="COG0329">
    <property type="taxonomic scope" value="Bacteria"/>
</dbReference>
<evidence type="ECO:0000256" key="4">
    <source>
        <dbReference type="PIRNR" id="PIRNR001365"/>
    </source>
</evidence>
<reference evidence="7" key="1">
    <citation type="submission" date="2010-06" db="EMBL/GenBank/DDBJ databases">
        <authorList>
            <person name="Muzny D."/>
            <person name="Qin X."/>
            <person name="Buhay C."/>
            <person name="Dugan-Rocha S."/>
            <person name="Ding Y."/>
            <person name="Chen G."/>
            <person name="Hawes A."/>
            <person name="Holder M."/>
            <person name="Jhangiani S."/>
            <person name="Johnson A."/>
            <person name="Khan Z."/>
            <person name="Li Z."/>
            <person name="Liu W."/>
            <person name="Liu X."/>
            <person name="Perez L."/>
            <person name="Shen H."/>
            <person name="Wang Q."/>
            <person name="Watt J."/>
            <person name="Xi L."/>
            <person name="Xin Y."/>
            <person name="Zhou J."/>
            <person name="Deng J."/>
            <person name="Jiang H."/>
            <person name="Liu Y."/>
            <person name="Qu J."/>
            <person name="Song X.-Z."/>
            <person name="Zhang L."/>
            <person name="Villasana D."/>
            <person name="Johnson A."/>
            <person name="Liu J."/>
            <person name="Liyanage D."/>
            <person name="Lorensuhewa L."/>
            <person name="Robinson T."/>
            <person name="Song A."/>
            <person name="Song B.-B."/>
            <person name="Dinh H."/>
            <person name="Thornton R."/>
            <person name="Coyle M."/>
            <person name="Francisco L."/>
            <person name="Jackson L."/>
            <person name="Javaid M."/>
            <person name="Korchina V."/>
            <person name="Kovar C."/>
            <person name="Mata R."/>
            <person name="Mathew T."/>
            <person name="Ngo R."/>
            <person name="Nguyen L."/>
            <person name="Nguyen N."/>
            <person name="Okwuonu G."/>
            <person name="Ongeri F."/>
            <person name="Pham C."/>
            <person name="Simmons D."/>
            <person name="Wilczek-Boney K."/>
            <person name="Hale W."/>
            <person name="Jakkamsetti A."/>
            <person name="Pham P."/>
            <person name="Ruth R."/>
            <person name="San Lucas F."/>
            <person name="Warren J."/>
            <person name="Zhang J."/>
            <person name="Zhao Z."/>
            <person name="Zhou C."/>
            <person name="Zhu D."/>
            <person name="Lee S."/>
            <person name="Bess C."/>
            <person name="Blankenburg K."/>
            <person name="Forbes L."/>
            <person name="Fu Q."/>
            <person name="Gubbala S."/>
            <person name="Hirani K."/>
            <person name="Jayaseelan J.C."/>
            <person name="Lara F."/>
            <person name="Munidasa M."/>
            <person name="Palculict T."/>
            <person name="Patil S."/>
            <person name="Pu L.-L."/>
            <person name="Saada N."/>
            <person name="Tang L."/>
            <person name="Weissenberger G."/>
            <person name="Zhu Y."/>
            <person name="Hemphill L."/>
            <person name="Shang Y."/>
            <person name="Youmans B."/>
            <person name="Ayvaz T."/>
            <person name="Ross M."/>
            <person name="Santibanez J."/>
            <person name="Aqrawi P."/>
            <person name="Gross S."/>
            <person name="Joshi V."/>
            <person name="Fowler G."/>
            <person name="Nazareth L."/>
            <person name="Reid J."/>
            <person name="Worley K."/>
            <person name="Petrosino J."/>
            <person name="Highlander S."/>
            <person name="Gibbs R."/>
        </authorList>
    </citation>
    <scope>NUCLEOTIDE SEQUENCE [LARGE SCALE GENOMIC DNA]</scope>
    <source>
        <strain evidence="7">DSM 20601</strain>
    </source>
</reference>
<dbReference type="PANTHER" id="PTHR12128:SF66">
    <property type="entry name" value="4-HYDROXY-2-OXOGLUTARATE ALDOLASE, MITOCHONDRIAL"/>
    <property type="match status" value="1"/>
</dbReference>
<name>D7UVM3_LISGR</name>
<dbReference type="HOGENOM" id="CLU_049343_1_0_9"/>